<keyword evidence="7" id="KW-0067">ATP-binding</keyword>
<evidence type="ECO:0000256" key="9">
    <source>
        <dbReference type="SAM" id="Phobius"/>
    </source>
</evidence>
<proteinExistence type="predicted"/>
<dbReference type="InterPro" id="IPR036890">
    <property type="entry name" value="HATPase_C_sf"/>
</dbReference>
<evidence type="ECO:0000256" key="7">
    <source>
        <dbReference type="ARBA" id="ARBA00022840"/>
    </source>
</evidence>
<keyword evidence="12" id="KW-1185">Reference proteome</keyword>
<name>A0A1H0S7I2_9HYPH</name>
<evidence type="ECO:0000256" key="3">
    <source>
        <dbReference type="ARBA" id="ARBA00022553"/>
    </source>
</evidence>
<dbReference type="InterPro" id="IPR003594">
    <property type="entry name" value="HATPase_dom"/>
</dbReference>
<dbReference type="SMART" id="SM00387">
    <property type="entry name" value="HATPase_c"/>
    <property type="match status" value="1"/>
</dbReference>
<dbReference type="PANTHER" id="PTHR43065:SF10">
    <property type="entry name" value="PEROXIDE STRESS-ACTIVATED HISTIDINE KINASE MAK3"/>
    <property type="match status" value="1"/>
</dbReference>
<dbReference type="PRINTS" id="PR00344">
    <property type="entry name" value="BCTRLSENSOR"/>
</dbReference>
<dbReference type="EMBL" id="FNJC01000004">
    <property type="protein sequence ID" value="SDP37723.1"/>
    <property type="molecule type" value="Genomic_DNA"/>
</dbReference>
<dbReference type="SUPFAM" id="SSF55874">
    <property type="entry name" value="ATPase domain of HSP90 chaperone/DNA topoisomerase II/histidine kinase"/>
    <property type="match status" value="1"/>
</dbReference>
<evidence type="ECO:0000256" key="2">
    <source>
        <dbReference type="ARBA" id="ARBA00012438"/>
    </source>
</evidence>
<dbReference type="InterPro" id="IPR004358">
    <property type="entry name" value="Sig_transdc_His_kin-like_C"/>
</dbReference>
<keyword evidence="9" id="KW-0472">Membrane</keyword>
<comment type="catalytic activity">
    <reaction evidence="1">
        <text>ATP + protein L-histidine = ADP + protein N-phospho-L-histidine.</text>
        <dbReference type="EC" id="2.7.13.3"/>
    </reaction>
</comment>
<keyword evidence="9" id="KW-1133">Transmembrane helix</keyword>
<protein>
    <recommendedName>
        <fullName evidence="2">histidine kinase</fullName>
        <ecNumber evidence="2">2.7.13.3</ecNumber>
    </recommendedName>
</protein>
<gene>
    <name evidence="11" type="ORF">SAMN04488061_2770</name>
</gene>
<evidence type="ECO:0000256" key="6">
    <source>
        <dbReference type="ARBA" id="ARBA00022777"/>
    </source>
</evidence>
<dbReference type="PROSITE" id="PS50109">
    <property type="entry name" value="HIS_KIN"/>
    <property type="match status" value="1"/>
</dbReference>
<dbReference type="SUPFAM" id="SSF47384">
    <property type="entry name" value="Homodimeric domain of signal transducing histidine kinase"/>
    <property type="match status" value="1"/>
</dbReference>
<feature type="transmembrane region" description="Helical" evidence="9">
    <location>
        <begin position="53"/>
        <end position="74"/>
    </location>
</feature>
<evidence type="ECO:0000313" key="11">
    <source>
        <dbReference type="EMBL" id="SDP37723.1"/>
    </source>
</evidence>
<evidence type="ECO:0000256" key="8">
    <source>
        <dbReference type="ARBA" id="ARBA00023012"/>
    </source>
</evidence>
<dbReference type="Proteomes" id="UP000198795">
    <property type="component" value="Unassembled WGS sequence"/>
</dbReference>
<evidence type="ECO:0000256" key="4">
    <source>
        <dbReference type="ARBA" id="ARBA00022679"/>
    </source>
</evidence>
<evidence type="ECO:0000313" key="12">
    <source>
        <dbReference type="Proteomes" id="UP000198795"/>
    </source>
</evidence>
<dbReference type="Gene3D" id="1.10.287.130">
    <property type="match status" value="1"/>
</dbReference>
<keyword evidence="6 11" id="KW-0418">Kinase</keyword>
<keyword evidence="4" id="KW-0808">Transferase</keyword>
<dbReference type="CDD" id="cd00082">
    <property type="entry name" value="HisKA"/>
    <property type="match status" value="1"/>
</dbReference>
<keyword evidence="5" id="KW-0547">Nucleotide-binding</keyword>
<evidence type="ECO:0000256" key="1">
    <source>
        <dbReference type="ARBA" id="ARBA00000085"/>
    </source>
</evidence>
<keyword evidence="3" id="KW-0597">Phosphoprotein</keyword>
<organism evidence="11 12">
    <name type="scientific">Filomicrobium insigne</name>
    <dbReference type="NCBI Taxonomy" id="418854"/>
    <lineage>
        <taxon>Bacteria</taxon>
        <taxon>Pseudomonadati</taxon>
        <taxon>Pseudomonadota</taxon>
        <taxon>Alphaproteobacteria</taxon>
        <taxon>Hyphomicrobiales</taxon>
        <taxon>Hyphomicrobiaceae</taxon>
        <taxon>Filomicrobium</taxon>
    </lineage>
</organism>
<dbReference type="InterPro" id="IPR003661">
    <property type="entry name" value="HisK_dim/P_dom"/>
</dbReference>
<evidence type="ECO:0000259" key="10">
    <source>
        <dbReference type="PROSITE" id="PS50109"/>
    </source>
</evidence>
<dbReference type="Pfam" id="PF02518">
    <property type="entry name" value="HATPase_c"/>
    <property type="match status" value="1"/>
</dbReference>
<dbReference type="EC" id="2.7.13.3" evidence="2"/>
<dbReference type="PANTHER" id="PTHR43065">
    <property type="entry name" value="SENSOR HISTIDINE KINASE"/>
    <property type="match status" value="1"/>
</dbReference>
<feature type="domain" description="Histidine kinase" evidence="10">
    <location>
        <begin position="108"/>
        <end position="324"/>
    </location>
</feature>
<dbReference type="Gene3D" id="3.30.565.10">
    <property type="entry name" value="Histidine kinase-like ATPase, C-terminal domain"/>
    <property type="match status" value="1"/>
</dbReference>
<feature type="transmembrane region" description="Helical" evidence="9">
    <location>
        <begin position="26"/>
        <end position="47"/>
    </location>
</feature>
<comment type="caution">
    <text evidence="11">The sequence shown here is derived from an EMBL/GenBank/DDBJ whole genome shotgun (WGS) entry which is preliminary data.</text>
</comment>
<accession>A0A1H0S7I2</accession>
<keyword evidence="8" id="KW-0902">Two-component regulatory system</keyword>
<reference evidence="11 12" key="1">
    <citation type="submission" date="2016-10" db="EMBL/GenBank/DDBJ databases">
        <authorList>
            <person name="Varghese N."/>
            <person name="Submissions S."/>
        </authorList>
    </citation>
    <scope>NUCLEOTIDE SEQUENCE [LARGE SCALE GENOMIC DNA]</scope>
    <source>
        <strain evidence="11 12">CGMCC 1.6497</strain>
    </source>
</reference>
<dbReference type="SMART" id="SM00388">
    <property type="entry name" value="HisKA"/>
    <property type="match status" value="1"/>
</dbReference>
<dbReference type="RefSeq" id="WP_244512439.1">
    <property type="nucleotide sequence ID" value="NZ_FNJC01000004.1"/>
</dbReference>
<sequence length="332" mass="36542">IPAFSLTLYVIAFATLLARRRSTLDIWMCVVLFSLCVELLLISYLGGAVRLSVGWWSGRFFGLAAVGTVLFVLLAETTGNYMRLARAAANERRARLNRLTSMEILSASFSHEINQPLSSIVNNANAGLRWLSREDPRMDKVQAALQMIADDGHRAGKVVSGIRQMFLKSGRERVLVDLRQVIDDVIIRGWQERLLVDVQVERHFPPDARFVECNAVQMGQAVSNILDNAVDAMKDGGARVQRITVRIDDSEPGEIEVSFADTGPGIEPDIADRVFLPFVSGKREGMGMGLMLCQSVIEAHGGRIWIASNGPTGLDLRFTLPVGTFRVGDAIS</sequence>
<feature type="non-terminal residue" evidence="11">
    <location>
        <position position="1"/>
    </location>
</feature>
<keyword evidence="9" id="KW-0812">Transmembrane</keyword>
<dbReference type="InterPro" id="IPR036097">
    <property type="entry name" value="HisK_dim/P_sf"/>
</dbReference>
<evidence type="ECO:0000256" key="5">
    <source>
        <dbReference type="ARBA" id="ARBA00022741"/>
    </source>
</evidence>
<dbReference type="GO" id="GO:0016301">
    <property type="term" value="F:kinase activity"/>
    <property type="evidence" value="ECO:0007669"/>
    <property type="project" value="UniProtKB-KW"/>
</dbReference>
<dbReference type="InterPro" id="IPR005467">
    <property type="entry name" value="His_kinase_dom"/>
</dbReference>